<dbReference type="GeneID" id="26622819"/>
<protein>
    <submittedName>
        <fullName evidence="1">Uncharacterized protein</fullName>
    </submittedName>
</protein>
<gene>
    <name evidence="1" type="ORF">Pm5461_020</name>
</gene>
<dbReference type="KEGG" id="vg:26622819"/>
<dbReference type="Proteomes" id="UP000202749">
    <property type="component" value="Segment"/>
</dbReference>
<accession>A0A0G2SSI6</accession>
<reference evidence="1 2" key="1">
    <citation type="submission" date="2015-03" db="EMBL/GenBank/DDBJ databases">
        <authorList>
            <person name="Melo L.D.R."/>
            <person name="Veiga P."/>
            <person name="Cerca N."/>
            <person name="Kropinski A.M."/>
            <person name="Azeredo J."/>
            <person name="Almeida C."/>
            <person name="Sillankorva S."/>
        </authorList>
    </citation>
    <scope>NUCLEOTIDE SEQUENCE [LARGE SCALE GENOMIC DNA]</scope>
</reference>
<proteinExistence type="predicted"/>
<dbReference type="EMBL" id="KP890823">
    <property type="protein sequence ID" value="AKA61882.1"/>
    <property type="molecule type" value="Genomic_DNA"/>
</dbReference>
<organism evidence="1 2">
    <name type="scientific">Proteus phage vB_PmiM_Pm5461</name>
    <dbReference type="NCBI Taxonomy" id="1636250"/>
    <lineage>
        <taxon>Viruses</taxon>
        <taxon>Duplodnaviria</taxon>
        <taxon>Heunggongvirae</taxon>
        <taxon>Uroviricota</taxon>
        <taxon>Caudoviricetes</taxon>
        <taxon>Pantevenvirales</taxon>
        <taxon>Straboviridae</taxon>
        <taxon>Bragavirus</taxon>
        <taxon>Bragavirus pm5461</taxon>
    </lineage>
</organism>
<dbReference type="RefSeq" id="YP_009195438.1">
    <property type="nucleotide sequence ID" value="NC_028762.1"/>
</dbReference>
<name>A0A0G2SSI6_9CAUD</name>
<evidence type="ECO:0000313" key="1">
    <source>
        <dbReference type="EMBL" id="AKA61882.1"/>
    </source>
</evidence>
<keyword evidence="2" id="KW-1185">Reference proteome</keyword>
<sequence length="192" mass="21995">MDIKHAIVGNRVKIHPGSEFYSIQAGSRNPPCKGTISNIDKDSLDVDDFGIDVQWDNGETNNYRLMDLIFVESPSSEPRIWYYVGTTPCENCFSTLEEANEKLDELSKPFINWDNCGEVKYKQVQYFGKALFIKQSHQYVFTSYNGSVQSSIKKPTWEPENKKWSLDASLSNDVLCTGVCVNYPEKTLKYFE</sequence>
<evidence type="ECO:0000313" key="2">
    <source>
        <dbReference type="Proteomes" id="UP000202749"/>
    </source>
</evidence>